<evidence type="ECO:0000313" key="2">
    <source>
        <dbReference type="Proteomes" id="UP001551695"/>
    </source>
</evidence>
<protein>
    <recommendedName>
        <fullName evidence="3">Xaa-Pro dipeptidase</fullName>
    </recommendedName>
</protein>
<evidence type="ECO:0000313" key="1">
    <source>
        <dbReference type="EMBL" id="MEV0711976.1"/>
    </source>
</evidence>
<reference evidence="1 2" key="1">
    <citation type="submission" date="2024-06" db="EMBL/GenBank/DDBJ databases">
        <title>The Natural Products Discovery Center: Release of the First 8490 Sequenced Strains for Exploring Actinobacteria Biosynthetic Diversity.</title>
        <authorList>
            <person name="Kalkreuter E."/>
            <person name="Kautsar S.A."/>
            <person name="Yang D."/>
            <person name="Bader C.D."/>
            <person name="Teijaro C.N."/>
            <person name="Fluegel L."/>
            <person name="Davis C.M."/>
            <person name="Simpson J.R."/>
            <person name="Lauterbach L."/>
            <person name="Steele A.D."/>
            <person name="Gui C."/>
            <person name="Meng S."/>
            <person name="Li G."/>
            <person name="Viehrig K."/>
            <person name="Ye F."/>
            <person name="Su P."/>
            <person name="Kiefer A.F."/>
            <person name="Nichols A."/>
            <person name="Cepeda A.J."/>
            <person name="Yan W."/>
            <person name="Fan B."/>
            <person name="Jiang Y."/>
            <person name="Adhikari A."/>
            <person name="Zheng C.-J."/>
            <person name="Schuster L."/>
            <person name="Cowan T.M."/>
            <person name="Smanski M.J."/>
            <person name="Chevrette M.G."/>
            <person name="De Carvalho L.P.S."/>
            <person name="Shen B."/>
        </authorList>
    </citation>
    <scope>NUCLEOTIDE SEQUENCE [LARGE SCALE GENOMIC DNA]</scope>
    <source>
        <strain evidence="1 2">NPDC050403</strain>
    </source>
</reference>
<name>A0ABV3G3K2_9NOCA</name>
<dbReference type="Proteomes" id="UP001551695">
    <property type="component" value="Unassembled WGS sequence"/>
</dbReference>
<dbReference type="RefSeq" id="WP_109530464.1">
    <property type="nucleotide sequence ID" value="NZ_JBEXKW010000145.1"/>
</dbReference>
<dbReference type="EMBL" id="JBFAKC010000018">
    <property type="protein sequence ID" value="MEV0711976.1"/>
    <property type="molecule type" value="Genomic_DNA"/>
</dbReference>
<sequence length="119" mass="13414">MTTSTTEAATVTKQLPEEFAALSRFSAWILPTEPERYTKRLASSMEEMQDLYDVGMEHLDAALDYCDKFDINDLPDEARNLFHLLQSVVMVSFPIECWSQARVPDSGAAYVALVHEPVV</sequence>
<evidence type="ECO:0008006" key="3">
    <source>
        <dbReference type="Google" id="ProtNLM"/>
    </source>
</evidence>
<organism evidence="1 2">
    <name type="scientific">Nocardia aurea</name>
    <dbReference type="NCBI Taxonomy" id="2144174"/>
    <lineage>
        <taxon>Bacteria</taxon>
        <taxon>Bacillati</taxon>
        <taxon>Actinomycetota</taxon>
        <taxon>Actinomycetes</taxon>
        <taxon>Mycobacteriales</taxon>
        <taxon>Nocardiaceae</taxon>
        <taxon>Nocardia</taxon>
    </lineage>
</organism>
<accession>A0ABV3G3K2</accession>
<proteinExistence type="predicted"/>
<gene>
    <name evidence="1" type="ORF">AB0I48_30895</name>
</gene>
<keyword evidence="2" id="KW-1185">Reference proteome</keyword>
<comment type="caution">
    <text evidence="1">The sequence shown here is derived from an EMBL/GenBank/DDBJ whole genome shotgun (WGS) entry which is preliminary data.</text>
</comment>